<keyword evidence="1" id="KW-1133">Transmembrane helix</keyword>
<reference evidence="2 3" key="1">
    <citation type="submission" date="2019-11" db="EMBL/GenBank/DDBJ databases">
        <title>P. haliotis isolates from Z. marina roots.</title>
        <authorList>
            <person name="Cohen M."/>
            <person name="Jospin G."/>
            <person name="Eisen J.A."/>
            <person name="Coil D.A."/>
        </authorList>
    </citation>
    <scope>NUCLEOTIDE SEQUENCE [LARGE SCALE GENOMIC DNA]</scope>
    <source>
        <strain evidence="2 3">UCD-MCMsp1aY</strain>
    </source>
</reference>
<evidence type="ECO:0000256" key="1">
    <source>
        <dbReference type="SAM" id="Phobius"/>
    </source>
</evidence>
<keyword evidence="1" id="KW-0472">Membrane</keyword>
<feature type="transmembrane region" description="Helical" evidence="1">
    <location>
        <begin position="73"/>
        <end position="95"/>
    </location>
</feature>
<sequence>MSSLSNIPNPIGNDPIQVVERTVREVPCPNPECDHKLDITSINYGTKIKCQNCDNITWTPTYEEQWWQKTKGFVLSIILSLLIGVAGSIGGSAVWESYNAEAAQEQAEQPEEGG</sequence>
<dbReference type="EMBL" id="WOCD01000003">
    <property type="protein sequence ID" value="MUH72000.1"/>
    <property type="molecule type" value="Genomic_DNA"/>
</dbReference>
<protein>
    <submittedName>
        <fullName evidence="2">Uncharacterized protein</fullName>
    </submittedName>
</protein>
<gene>
    <name evidence="2" type="ORF">GNP35_05615</name>
</gene>
<name>A0A6N8FAK3_9GAMM</name>
<keyword evidence="1" id="KW-0812">Transmembrane</keyword>
<evidence type="ECO:0000313" key="2">
    <source>
        <dbReference type="EMBL" id="MUH72000.1"/>
    </source>
</evidence>
<dbReference type="Proteomes" id="UP000439994">
    <property type="component" value="Unassembled WGS sequence"/>
</dbReference>
<keyword evidence="3" id="KW-1185">Reference proteome</keyword>
<comment type="caution">
    <text evidence="2">The sequence shown here is derived from an EMBL/GenBank/DDBJ whole genome shotgun (WGS) entry which is preliminary data.</text>
</comment>
<accession>A0A6N8FAK3</accession>
<proteinExistence type="predicted"/>
<dbReference type="RefSeq" id="WP_155695214.1">
    <property type="nucleotide sequence ID" value="NZ_WOCD01000003.1"/>
</dbReference>
<dbReference type="OrthoDB" id="9990058at2"/>
<dbReference type="AlphaFoldDB" id="A0A6N8FAK3"/>
<evidence type="ECO:0000313" key="3">
    <source>
        <dbReference type="Proteomes" id="UP000439994"/>
    </source>
</evidence>
<organism evidence="2 3">
    <name type="scientific">Psychrosphaera haliotis</name>
    <dbReference type="NCBI Taxonomy" id="555083"/>
    <lineage>
        <taxon>Bacteria</taxon>
        <taxon>Pseudomonadati</taxon>
        <taxon>Pseudomonadota</taxon>
        <taxon>Gammaproteobacteria</taxon>
        <taxon>Alteromonadales</taxon>
        <taxon>Pseudoalteromonadaceae</taxon>
        <taxon>Psychrosphaera</taxon>
    </lineage>
</organism>